<reference evidence="2 3" key="1">
    <citation type="journal article" date="2014" name="PLoS ONE">
        <title>Global Analysis of Gene Expression Profiles in Physic Nut (Jatropha curcas L.) Seedlings Exposed to Salt Stress.</title>
        <authorList>
            <person name="Zhang L."/>
            <person name="Zhang C."/>
            <person name="Wu P."/>
            <person name="Chen Y."/>
            <person name="Li M."/>
            <person name="Jiang H."/>
            <person name="Wu G."/>
        </authorList>
    </citation>
    <scope>NUCLEOTIDE SEQUENCE [LARGE SCALE GENOMIC DNA]</scope>
    <source>
        <strain evidence="3">cv. GZQX0401</strain>
        <tissue evidence="2">Young leaves</tissue>
    </source>
</reference>
<accession>A0A067JKR0</accession>
<protein>
    <submittedName>
        <fullName evidence="2">Uncharacterized protein</fullName>
    </submittedName>
</protein>
<evidence type="ECO:0000313" key="3">
    <source>
        <dbReference type="Proteomes" id="UP000027138"/>
    </source>
</evidence>
<evidence type="ECO:0000313" key="2">
    <source>
        <dbReference type="EMBL" id="KDP23403.1"/>
    </source>
</evidence>
<feature type="region of interest" description="Disordered" evidence="1">
    <location>
        <begin position="1"/>
        <end position="55"/>
    </location>
</feature>
<evidence type="ECO:0000256" key="1">
    <source>
        <dbReference type="SAM" id="MobiDB-lite"/>
    </source>
</evidence>
<dbReference type="AlphaFoldDB" id="A0A067JKR0"/>
<proteinExistence type="predicted"/>
<feature type="compositionally biased region" description="Low complexity" evidence="1">
    <location>
        <begin position="32"/>
        <end position="44"/>
    </location>
</feature>
<keyword evidence="3" id="KW-1185">Reference proteome</keyword>
<feature type="compositionally biased region" description="Low complexity" evidence="1">
    <location>
        <begin position="14"/>
        <end position="25"/>
    </location>
</feature>
<gene>
    <name evidence="2" type="ORF">JCGZ_23236</name>
</gene>
<name>A0A067JKR0_JATCU</name>
<organism evidence="2 3">
    <name type="scientific">Jatropha curcas</name>
    <name type="common">Barbados nut</name>
    <dbReference type="NCBI Taxonomy" id="180498"/>
    <lineage>
        <taxon>Eukaryota</taxon>
        <taxon>Viridiplantae</taxon>
        <taxon>Streptophyta</taxon>
        <taxon>Embryophyta</taxon>
        <taxon>Tracheophyta</taxon>
        <taxon>Spermatophyta</taxon>
        <taxon>Magnoliopsida</taxon>
        <taxon>eudicotyledons</taxon>
        <taxon>Gunneridae</taxon>
        <taxon>Pentapetalae</taxon>
        <taxon>rosids</taxon>
        <taxon>fabids</taxon>
        <taxon>Malpighiales</taxon>
        <taxon>Euphorbiaceae</taxon>
        <taxon>Crotonoideae</taxon>
        <taxon>Jatropheae</taxon>
        <taxon>Jatropha</taxon>
    </lineage>
</organism>
<dbReference type="Proteomes" id="UP000027138">
    <property type="component" value="Unassembled WGS sequence"/>
</dbReference>
<dbReference type="EMBL" id="KK915213">
    <property type="protein sequence ID" value="KDP23403.1"/>
    <property type="molecule type" value="Genomic_DNA"/>
</dbReference>
<sequence length="140" mass="15313">MEHQVNEGAANEWNDGAANEWNDGAANEENEAAANPWNGGSSSQGSGGAPPNRHIPVYYTLPEGKFSVGQVDRSEMGNLSKLEDELIGIVINDVPLLIPTKYIGVRETRYIGAKEEQLSTEDMEWADFINQLNYVNFVGA</sequence>